<name>A0A0C3BJV3_PILCF</name>
<dbReference type="HOGENOM" id="CLU_2832070_0_0_1"/>
<dbReference type="Proteomes" id="UP000054166">
    <property type="component" value="Unassembled WGS sequence"/>
</dbReference>
<evidence type="ECO:0000313" key="3">
    <source>
        <dbReference type="EMBL" id="KIM77607.1"/>
    </source>
</evidence>
<evidence type="ECO:0000256" key="2">
    <source>
        <dbReference type="SAM" id="SignalP"/>
    </source>
</evidence>
<reference evidence="4" key="2">
    <citation type="submission" date="2015-01" db="EMBL/GenBank/DDBJ databases">
        <title>Evolutionary Origins and Diversification of the Mycorrhizal Mutualists.</title>
        <authorList>
            <consortium name="DOE Joint Genome Institute"/>
            <consortium name="Mycorrhizal Genomics Consortium"/>
            <person name="Kohler A."/>
            <person name="Kuo A."/>
            <person name="Nagy L.G."/>
            <person name="Floudas D."/>
            <person name="Copeland A."/>
            <person name="Barry K.W."/>
            <person name="Cichocki N."/>
            <person name="Veneault-Fourrey C."/>
            <person name="LaButti K."/>
            <person name="Lindquist E.A."/>
            <person name="Lipzen A."/>
            <person name="Lundell T."/>
            <person name="Morin E."/>
            <person name="Murat C."/>
            <person name="Riley R."/>
            <person name="Ohm R."/>
            <person name="Sun H."/>
            <person name="Tunlid A."/>
            <person name="Henrissat B."/>
            <person name="Grigoriev I.V."/>
            <person name="Hibbett D.S."/>
            <person name="Martin F."/>
        </authorList>
    </citation>
    <scope>NUCLEOTIDE SEQUENCE [LARGE SCALE GENOMIC DNA]</scope>
    <source>
        <strain evidence="4">F 1598</strain>
    </source>
</reference>
<dbReference type="InParanoid" id="A0A0C3BJV3"/>
<dbReference type="AlphaFoldDB" id="A0A0C3BJV3"/>
<keyword evidence="1" id="KW-0812">Transmembrane</keyword>
<dbReference type="EMBL" id="KN833023">
    <property type="protein sequence ID" value="KIM77607.1"/>
    <property type="molecule type" value="Genomic_DNA"/>
</dbReference>
<evidence type="ECO:0000256" key="1">
    <source>
        <dbReference type="SAM" id="Phobius"/>
    </source>
</evidence>
<feature type="chain" id="PRO_5002161960" evidence="2">
    <location>
        <begin position="19"/>
        <end position="66"/>
    </location>
</feature>
<keyword evidence="4" id="KW-1185">Reference proteome</keyword>
<organism evidence="3 4">
    <name type="scientific">Piloderma croceum (strain F 1598)</name>
    <dbReference type="NCBI Taxonomy" id="765440"/>
    <lineage>
        <taxon>Eukaryota</taxon>
        <taxon>Fungi</taxon>
        <taxon>Dikarya</taxon>
        <taxon>Basidiomycota</taxon>
        <taxon>Agaricomycotina</taxon>
        <taxon>Agaricomycetes</taxon>
        <taxon>Agaricomycetidae</taxon>
        <taxon>Atheliales</taxon>
        <taxon>Atheliaceae</taxon>
        <taxon>Piloderma</taxon>
    </lineage>
</organism>
<reference evidence="3 4" key="1">
    <citation type="submission" date="2014-04" db="EMBL/GenBank/DDBJ databases">
        <authorList>
            <consortium name="DOE Joint Genome Institute"/>
            <person name="Kuo A."/>
            <person name="Tarkka M."/>
            <person name="Buscot F."/>
            <person name="Kohler A."/>
            <person name="Nagy L.G."/>
            <person name="Floudas D."/>
            <person name="Copeland A."/>
            <person name="Barry K.W."/>
            <person name="Cichocki N."/>
            <person name="Veneault-Fourrey C."/>
            <person name="LaButti K."/>
            <person name="Lindquist E.A."/>
            <person name="Lipzen A."/>
            <person name="Lundell T."/>
            <person name="Morin E."/>
            <person name="Murat C."/>
            <person name="Sun H."/>
            <person name="Tunlid A."/>
            <person name="Henrissat B."/>
            <person name="Grigoriev I.V."/>
            <person name="Hibbett D.S."/>
            <person name="Martin F."/>
            <person name="Nordberg H.P."/>
            <person name="Cantor M.N."/>
            <person name="Hua S.X."/>
        </authorList>
    </citation>
    <scope>NUCLEOTIDE SEQUENCE [LARGE SCALE GENOMIC DNA]</scope>
    <source>
        <strain evidence="3 4">F 1598</strain>
    </source>
</reference>
<sequence>MFLCVSIASVVRTIIVNAVHAPCLLLRSAAGYGTYAYVNMILTNSAFSVILANGNYGQRTFIIRYS</sequence>
<proteinExistence type="predicted"/>
<evidence type="ECO:0000313" key="4">
    <source>
        <dbReference type="Proteomes" id="UP000054166"/>
    </source>
</evidence>
<accession>A0A0C3BJV3</accession>
<keyword evidence="1" id="KW-0472">Membrane</keyword>
<gene>
    <name evidence="3" type="ORF">PILCRDRAFT_825197</name>
</gene>
<keyword evidence="1" id="KW-1133">Transmembrane helix</keyword>
<keyword evidence="2" id="KW-0732">Signal</keyword>
<protein>
    <submittedName>
        <fullName evidence="3">Uncharacterized protein</fullName>
    </submittedName>
</protein>
<feature type="signal peptide" evidence="2">
    <location>
        <begin position="1"/>
        <end position="18"/>
    </location>
</feature>
<feature type="transmembrane region" description="Helical" evidence="1">
    <location>
        <begin position="34"/>
        <end position="56"/>
    </location>
</feature>